<proteinExistence type="predicted"/>
<accession>A0ABN7V1S0</accession>
<organism evidence="1 2">
    <name type="scientific">Gigaspora margarita</name>
    <dbReference type="NCBI Taxonomy" id="4874"/>
    <lineage>
        <taxon>Eukaryota</taxon>
        <taxon>Fungi</taxon>
        <taxon>Fungi incertae sedis</taxon>
        <taxon>Mucoromycota</taxon>
        <taxon>Glomeromycotina</taxon>
        <taxon>Glomeromycetes</taxon>
        <taxon>Diversisporales</taxon>
        <taxon>Gigasporaceae</taxon>
        <taxon>Gigaspora</taxon>
    </lineage>
</organism>
<reference evidence="1 2" key="1">
    <citation type="submission" date="2021-06" db="EMBL/GenBank/DDBJ databases">
        <authorList>
            <person name="Kallberg Y."/>
            <person name="Tangrot J."/>
            <person name="Rosling A."/>
        </authorList>
    </citation>
    <scope>NUCLEOTIDE SEQUENCE [LARGE SCALE GENOMIC DNA]</scope>
    <source>
        <strain evidence="1 2">120-4 pot B 10/14</strain>
    </source>
</reference>
<keyword evidence="2" id="KW-1185">Reference proteome</keyword>
<dbReference type="Proteomes" id="UP000789901">
    <property type="component" value="Unassembled WGS sequence"/>
</dbReference>
<sequence>MVLRFLLKDYRSEWSSIYECAEQFISKKINDLEIEEIVVAIGKKGVRERFDIVNPNHKKVLKRISQDWSTIIVVAIGRKGVRKRFDIAKFYYTNEEDEAANDGEVDLDVERIAATETSPNEDQIIENARLLEISTANVNPVHPAMQGGFGIG</sequence>
<gene>
    <name evidence="1" type="ORF">GMARGA_LOCUS13233</name>
</gene>
<dbReference type="EMBL" id="CAJVQB010008325">
    <property type="protein sequence ID" value="CAG8717297.1"/>
    <property type="molecule type" value="Genomic_DNA"/>
</dbReference>
<name>A0ABN7V1S0_GIGMA</name>
<comment type="caution">
    <text evidence="1">The sequence shown here is derived from an EMBL/GenBank/DDBJ whole genome shotgun (WGS) entry which is preliminary data.</text>
</comment>
<evidence type="ECO:0000313" key="2">
    <source>
        <dbReference type="Proteomes" id="UP000789901"/>
    </source>
</evidence>
<evidence type="ECO:0000313" key="1">
    <source>
        <dbReference type="EMBL" id="CAG8717297.1"/>
    </source>
</evidence>
<protein>
    <submittedName>
        <fullName evidence="1">37790_t:CDS:1</fullName>
    </submittedName>
</protein>